<dbReference type="SUPFAM" id="SSF52540">
    <property type="entry name" value="P-loop containing nucleoside triphosphate hydrolases"/>
    <property type="match status" value="1"/>
</dbReference>
<feature type="domain" description="AAA+ ATPase" evidence="4">
    <location>
        <begin position="42"/>
        <end position="183"/>
    </location>
</feature>
<dbReference type="SMART" id="SM00382">
    <property type="entry name" value="AAA"/>
    <property type="match status" value="1"/>
</dbReference>
<dbReference type="InterPro" id="IPR003593">
    <property type="entry name" value="AAA+_ATPase"/>
</dbReference>
<dbReference type="FunFam" id="3.40.50.300:FF:000640">
    <property type="entry name" value="MoxR family ATPase"/>
    <property type="match status" value="1"/>
</dbReference>
<comment type="similarity">
    <text evidence="3">Belongs to the MoxR family.</text>
</comment>
<dbReference type="PANTHER" id="PTHR42759:SF1">
    <property type="entry name" value="MAGNESIUM-CHELATASE SUBUNIT CHLD"/>
    <property type="match status" value="1"/>
</dbReference>
<keyword evidence="6" id="KW-1185">Reference proteome</keyword>
<dbReference type="Gene3D" id="1.10.8.80">
    <property type="entry name" value="Magnesium chelatase subunit I, C-Terminal domain"/>
    <property type="match status" value="1"/>
</dbReference>
<dbReference type="GO" id="GO:0005524">
    <property type="term" value="F:ATP binding"/>
    <property type="evidence" value="ECO:0007669"/>
    <property type="project" value="UniProtKB-KW"/>
</dbReference>
<dbReference type="PIRSF" id="PIRSF002849">
    <property type="entry name" value="AAA_ATPase_chaperone_MoxR_prd"/>
    <property type="match status" value="1"/>
</dbReference>
<dbReference type="Pfam" id="PF07726">
    <property type="entry name" value="AAA_3"/>
    <property type="match status" value="1"/>
</dbReference>
<dbReference type="EMBL" id="SMAG01000005">
    <property type="protein sequence ID" value="TCS93872.1"/>
    <property type="molecule type" value="Genomic_DNA"/>
</dbReference>
<evidence type="ECO:0000313" key="6">
    <source>
        <dbReference type="Proteomes" id="UP000294937"/>
    </source>
</evidence>
<keyword evidence="1" id="KW-0547">Nucleotide-binding</keyword>
<proteinExistence type="inferred from homology"/>
<keyword evidence="2" id="KW-0067">ATP-binding</keyword>
<dbReference type="Gene3D" id="3.40.50.300">
    <property type="entry name" value="P-loop containing nucleotide triphosphate hydrolases"/>
    <property type="match status" value="1"/>
</dbReference>
<dbReference type="Proteomes" id="UP000294937">
    <property type="component" value="Unassembled WGS sequence"/>
</dbReference>
<organism evidence="5 6">
    <name type="scientific">Hazenella coriacea</name>
    <dbReference type="NCBI Taxonomy" id="1179467"/>
    <lineage>
        <taxon>Bacteria</taxon>
        <taxon>Bacillati</taxon>
        <taxon>Bacillota</taxon>
        <taxon>Bacilli</taxon>
        <taxon>Bacillales</taxon>
        <taxon>Thermoactinomycetaceae</taxon>
        <taxon>Hazenella</taxon>
    </lineage>
</organism>
<evidence type="ECO:0000259" key="4">
    <source>
        <dbReference type="SMART" id="SM00382"/>
    </source>
</evidence>
<dbReference type="AlphaFoldDB" id="A0A4R3L3N1"/>
<protein>
    <submittedName>
        <fullName evidence="5">MoxR-like ATPase</fullName>
    </submittedName>
</protein>
<evidence type="ECO:0000256" key="3">
    <source>
        <dbReference type="ARBA" id="ARBA00061607"/>
    </source>
</evidence>
<accession>A0A4R3L3N1</accession>
<gene>
    <name evidence="5" type="ORF">EDD58_10581</name>
</gene>
<dbReference type="InterPro" id="IPR027417">
    <property type="entry name" value="P-loop_NTPase"/>
</dbReference>
<dbReference type="InterPro" id="IPR041628">
    <property type="entry name" value="ChlI/MoxR_AAA_lid"/>
</dbReference>
<comment type="caution">
    <text evidence="5">The sequence shown here is derived from an EMBL/GenBank/DDBJ whole genome shotgun (WGS) entry which is preliminary data.</text>
</comment>
<dbReference type="PANTHER" id="PTHR42759">
    <property type="entry name" value="MOXR FAMILY PROTEIN"/>
    <property type="match status" value="1"/>
</dbReference>
<evidence type="ECO:0000256" key="1">
    <source>
        <dbReference type="ARBA" id="ARBA00022741"/>
    </source>
</evidence>
<name>A0A4R3L3N1_9BACL</name>
<evidence type="ECO:0000256" key="2">
    <source>
        <dbReference type="ARBA" id="ARBA00022840"/>
    </source>
</evidence>
<dbReference type="GO" id="GO:0016887">
    <property type="term" value="F:ATP hydrolysis activity"/>
    <property type="evidence" value="ECO:0007669"/>
    <property type="project" value="InterPro"/>
</dbReference>
<dbReference type="InterPro" id="IPR050764">
    <property type="entry name" value="CbbQ/NirQ/NorQ/GpvN"/>
</dbReference>
<dbReference type="Pfam" id="PF17863">
    <property type="entry name" value="AAA_lid_2"/>
    <property type="match status" value="1"/>
</dbReference>
<dbReference type="InterPro" id="IPR011703">
    <property type="entry name" value="ATPase_AAA-3"/>
</dbReference>
<evidence type="ECO:0000313" key="5">
    <source>
        <dbReference type="EMBL" id="TCS93872.1"/>
    </source>
</evidence>
<reference evidence="5 6" key="1">
    <citation type="submission" date="2019-03" db="EMBL/GenBank/DDBJ databases">
        <title>Genomic Encyclopedia of Type Strains, Phase IV (KMG-IV): sequencing the most valuable type-strain genomes for metagenomic binning, comparative biology and taxonomic classification.</title>
        <authorList>
            <person name="Goeker M."/>
        </authorList>
    </citation>
    <scope>NUCLEOTIDE SEQUENCE [LARGE SCALE GENOMIC DNA]</scope>
    <source>
        <strain evidence="5 6">DSM 45707</strain>
    </source>
</reference>
<sequence length="319" mass="35813">MESYTTNLNRIQAVTEQVIEQMGQSVIGQEKNIRVLWASLLVGGHVLLEGVPGLGKTLLVRSLSQIIDTPSNRVQFTPDLMPSDVTGTKVFDLQSGRFSFRKGPIFTNILLADEINRTPPKTQAALLEAMEEKQVTIDGETFSLPPLFFVVATQNPIEYEGTYVLPEAQLDRFSAKLIVDYPNEDHERQLLASHQFNQRREQVLRPLISVDEVLQIRKELEQVTVEPSVVQYLLQIIRATRKHPKISLGASPRAGLGVLSLSKVEAAMNGRAFVTPDDIKEIIKPALRHRIIMHPDSELEGWKADDILEEIVQTIVVPR</sequence>